<sequence length="410" mass="45727">MEEHEERDLVLPAWKKKTVPSPHVDGNGPSSITERMEQMERRIRKILTGPKVSEPETRTKDANPWSSTTGGEEVHSSPETVPSLQTPDVTYGTSFRRNSSATPMSSSERHMNTGGPAEQAFQHEDGRDGVDKGLDTPASTITGETHVASGEVTPRGNAPETHASAEKWDIAKVLGEVCIEERFLKEAEDRMNGVFTSNARSMNTSDLNQTYRPESSSIECNMELAHDLLQKLDKAKGEIQRLELRLVESEERHVQSTMRCANLEEQVASLEGAIHTERKKNAKRNKDIQESLPKLEELFKLQRENNILKVRERQITEALSEQSSLVATLKSRLQAANASPNKSKQLEGKLRRCMQEAQEAQAAAQKAQQEVAVLSLRNSELESMLQSKGHFDLSLASTACSDELLEDLYK</sequence>
<evidence type="ECO:0000256" key="1">
    <source>
        <dbReference type="SAM" id="Coils"/>
    </source>
</evidence>
<organism evidence="3">
    <name type="scientific">Picocystis salinarum</name>
    <dbReference type="NCBI Taxonomy" id="88271"/>
    <lineage>
        <taxon>Eukaryota</taxon>
        <taxon>Viridiplantae</taxon>
        <taxon>Chlorophyta</taxon>
        <taxon>Picocystophyceae</taxon>
        <taxon>Picocystales</taxon>
        <taxon>Picocystaceae</taxon>
        <taxon>Picocystis</taxon>
    </lineage>
</organism>
<accession>A0A7S3UC08</accession>
<feature type="coiled-coil region" evidence="1">
    <location>
        <begin position="343"/>
        <end position="384"/>
    </location>
</feature>
<feature type="compositionally biased region" description="Polar residues" evidence="2">
    <location>
        <begin position="77"/>
        <end position="106"/>
    </location>
</feature>
<proteinExistence type="predicted"/>
<feature type="region of interest" description="Disordered" evidence="2">
    <location>
        <begin position="45"/>
        <end position="164"/>
    </location>
</feature>
<feature type="compositionally biased region" description="Basic and acidic residues" evidence="2">
    <location>
        <begin position="121"/>
        <end position="134"/>
    </location>
</feature>
<keyword evidence="1" id="KW-0175">Coiled coil</keyword>
<name>A0A7S3UC08_9CHLO</name>
<protein>
    <submittedName>
        <fullName evidence="3">Uncharacterized protein</fullName>
    </submittedName>
</protein>
<gene>
    <name evidence="3" type="ORF">PSAL00342_LOCUS1553</name>
</gene>
<evidence type="ECO:0000313" key="3">
    <source>
        <dbReference type="EMBL" id="CAE0607736.1"/>
    </source>
</evidence>
<reference evidence="3" key="1">
    <citation type="submission" date="2021-01" db="EMBL/GenBank/DDBJ databases">
        <authorList>
            <person name="Corre E."/>
            <person name="Pelletier E."/>
            <person name="Niang G."/>
            <person name="Scheremetjew M."/>
            <person name="Finn R."/>
            <person name="Kale V."/>
            <person name="Holt S."/>
            <person name="Cochrane G."/>
            <person name="Meng A."/>
            <person name="Brown T."/>
            <person name="Cohen L."/>
        </authorList>
    </citation>
    <scope>NUCLEOTIDE SEQUENCE</scope>
    <source>
        <strain evidence="3">CCMP1897</strain>
    </source>
</reference>
<dbReference type="EMBL" id="HBIS01001759">
    <property type="protein sequence ID" value="CAE0607736.1"/>
    <property type="molecule type" value="Transcribed_RNA"/>
</dbReference>
<feature type="coiled-coil region" evidence="1">
    <location>
        <begin position="225"/>
        <end position="280"/>
    </location>
</feature>
<evidence type="ECO:0000256" key="2">
    <source>
        <dbReference type="SAM" id="MobiDB-lite"/>
    </source>
</evidence>
<dbReference type="AlphaFoldDB" id="A0A7S3UC08"/>